<proteinExistence type="predicted"/>
<feature type="region of interest" description="Disordered" evidence="1">
    <location>
        <begin position="247"/>
        <end position="287"/>
    </location>
</feature>
<dbReference type="Proteomes" id="UP001201163">
    <property type="component" value="Unassembled WGS sequence"/>
</dbReference>
<evidence type="ECO:0000313" key="3">
    <source>
        <dbReference type="Proteomes" id="UP001201163"/>
    </source>
</evidence>
<feature type="compositionally biased region" description="Acidic residues" evidence="1">
    <location>
        <begin position="256"/>
        <end position="287"/>
    </location>
</feature>
<dbReference type="AlphaFoldDB" id="A0AAD4LNT4"/>
<protein>
    <submittedName>
        <fullName evidence="2">Uncharacterized protein</fullName>
    </submittedName>
</protein>
<gene>
    <name evidence="2" type="ORF">EDB92DRAFT_1791514</name>
</gene>
<dbReference type="EMBL" id="JAKELL010000005">
    <property type="protein sequence ID" value="KAH8998679.1"/>
    <property type="molecule type" value="Genomic_DNA"/>
</dbReference>
<accession>A0AAD4LNT4</accession>
<organism evidence="2 3">
    <name type="scientific">Lactarius akahatsu</name>
    <dbReference type="NCBI Taxonomy" id="416441"/>
    <lineage>
        <taxon>Eukaryota</taxon>
        <taxon>Fungi</taxon>
        <taxon>Dikarya</taxon>
        <taxon>Basidiomycota</taxon>
        <taxon>Agaricomycotina</taxon>
        <taxon>Agaricomycetes</taxon>
        <taxon>Russulales</taxon>
        <taxon>Russulaceae</taxon>
        <taxon>Lactarius</taxon>
    </lineage>
</organism>
<comment type="caution">
    <text evidence="2">The sequence shown here is derived from an EMBL/GenBank/DDBJ whole genome shotgun (WGS) entry which is preliminary data.</text>
</comment>
<evidence type="ECO:0000313" key="2">
    <source>
        <dbReference type="EMBL" id="KAH8998679.1"/>
    </source>
</evidence>
<reference evidence="2" key="1">
    <citation type="submission" date="2022-01" db="EMBL/GenBank/DDBJ databases">
        <title>Comparative genomics reveals a dynamic genome evolution in the ectomycorrhizal milk-cap (Lactarius) mushrooms.</title>
        <authorList>
            <consortium name="DOE Joint Genome Institute"/>
            <person name="Lebreton A."/>
            <person name="Tang N."/>
            <person name="Kuo A."/>
            <person name="LaButti K."/>
            <person name="Drula E."/>
            <person name="Barry K."/>
            <person name="Clum A."/>
            <person name="Lipzen A."/>
            <person name="Mousain D."/>
            <person name="Ng V."/>
            <person name="Wang R."/>
            <person name="Wang X."/>
            <person name="Dai Y."/>
            <person name="Henrissat B."/>
            <person name="Grigoriev I.V."/>
            <person name="Guerin-Laguette A."/>
            <person name="Yu F."/>
            <person name="Martin F.M."/>
        </authorList>
    </citation>
    <scope>NUCLEOTIDE SEQUENCE</scope>
    <source>
        <strain evidence="2">QP</strain>
    </source>
</reference>
<evidence type="ECO:0000256" key="1">
    <source>
        <dbReference type="SAM" id="MobiDB-lite"/>
    </source>
</evidence>
<name>A0AAD4LNT4_9AGAM</name>
<sequence>MPFSLPWTKENAQRKYIDLIKEASAKWANWDPPKRIQPRVATLFNRSTKQAGDFGTVNKKTGEFLVEGSIYTHQEIAPIARQYPPLEAPETDQYQIHSYHVQSTDVGADVGATAHAAQDLVFRSRWKFNAKRGAILLMFRPRLICVPDAFLNEALKIPALKGKALADRVYECPCFYMYLSNKTRETVTISLRATVPSGVPGVAFTPAVNVGWLADGCTGVRQQAYRPGAIYTPLFCLRSIRTPLLRRDDSTPGTETWEETDVPWNDLDEDGASEPEDDDDDDDDDDD</sequence>
<keyword evidence="3" id="KW-1185">Reference proteome</keyword>